<dbReference type="Pfam" id="PF03458">
    <property type="entry name" value="Gly_transporter"/>
    <property type="match status" value="2"/>
</dbReference>
<keyword evidence="10" id="KW-1185">Reference proteome</keyword>
<sequence>MDIQYPLELIGTFVFAISGALAVQDREHDLFGAGFTGFITAIGGGSLRDILLGSYPLVWVGDIWFLYAIFAGIIVTFMFHKPLAKLRKTMFLFDTVGIGFFTILGVEKALSLGVRVEIAAIMGMFSAVMGGVIRDTLTNEIPILFRKEVYASACLTGAIVYLTLNYLTVDRDINMLVSIGIIIAIRVIAVKFKLSLPRLD</sequence>
<keyword evidence="5 7" id="KW-1133">Transmembrane helix</keyword>
<feature type="transmembrane region" description="Helical" evidence="7">
    <location>
        <begin position="57"/>
        <end position="79"/>
    </location>
</feature>
<comment type="subcellular location">
    <subcellularLocation>
        <location evidence="1">Cell membrane</location>
        <topology evidence="1">Multi-pass membrane protein</topology>
    </subcellularLocation>
</comment>
<dbReference type="AlphaFoldDB" id="A0A074LIB2"/>
<organism evidence="9 10">
    <name type="scientific">Anditalea andensis</name>
    <dbReference type="NCBI Taxonomy" id="1048983"/>
    <lineage>
        <taxon>Bacteria</taxon>
        <taxon>Pseudomonadati</taxon>
        <taxon>Bacteroidota</taxon>
        <taxon>Cytophagia</taxon>
        <taxon>Cytophagales</taxon>
        <taxon>Cytophagaceae</taxon>
        <taxon>Anditalea</taxon>
    </lineage>
</organism>
<accession>A0A074LIB2</accession>
<dbReference type="RefSeq" id="WP_035074633.1">
    <property type="nucleotide sequence ID" value="NZ_JMIH01000021.1"/>
</dbReference>
<feature type="domain" description="Glycine transporter" evidence="8">
    <location>
        <begin position="7"/>
        <end position="80"/>
    </location>
</feature>
<evidence type="ECO:0000256" key="3">
    <source>
        <dbReference type="ARBA" id="ARBA00022475"/>
    </source>
</evidence>
<dbReference type="Proteomes" id="UP000027821">
    <property type="component" value="Unassembled WGS sequence"/>
</dbReference>
<dbReference type="EMBL" id="JMIH01000021">
    <property type="protein sequence ID" value="KEO73517.1"/>
    <property type="molecule type" value="Genomic_DNA"/>
</dbReference>
<feature type="transmembrane region" description="Helical" evidence="7">
    <location>
        <begin position="30"/>
        <end position="51"/>
    </location>
</feature>
<feature type="domain" description="Glycine transporter" evidence="8">
    <location>
        <begin position="92"/>
        <end position="164"/>
    </location>
</feature>
<protein>
    <recommendedName>
        <fullName evidence="8">Glycine transporter domain-containing protein</fullName>
    </recommendedName>
</protein>
<evidence type="ECO:0000313" key="9">
    <source>
        <dbReference type="EMBL" id="KEO73517.1"/>
    </source>
</evidence>
<keyword evidence="3" id="KW-1003">Cell membrane</keyword>
<evidence type="ECO:0000256" key="5">
    <source>
        <dbReference type="ARBA" id="ARBA00022989"/>
    </source>
</evidence>
<evidence type="ECO:0000313" key="10">
    <source>
        <dbReference type="Proteomes" id="UP000027821"/>
    </source>
</evidence>
<gene>
    <name evidence="9" type="ORF">EL17_11470</name>
</gene>
<evidence type="ECO:0000259" key="8">
    <source>
        <dbReference type="Pfam" id="PF03458"/>
    </source>
</evidence>
<name>A0A074LIB2_9BACT</name>
<dbReference type="GO" id="GO:0005886">
    <property type="term" value="C:plasma membrane"/>
    <property type="evidence" value="ECO:0007669"/>
    <property type="project" value="UniProtKB-SubCell"/>
</dbReference>
<reference evidence="9 10" key="1">
    <citation type="submission" date="2014-04" db="EMBL/GenBank/DDBJ databases">
        <title>Characterization and application of a salt tolerant electro-active bacterium.</title>
        <authorList>
            <person name="Yang L."/>
            <person name="Wei S."/>
            <person name="Tay Q.X.M."/>
        </authorList>
    </citation>
    <scope>NUCLEOTIDE SEQUENCE [LARGE SCALE GENOMIC DNA]</scope>
    <source>
        <strain evidence="9 10">LY1</strain>
    </source>
</reference>
<dbReference type="PANTHER" id="PTHR30506">
    <property type="entry name" value="INNER MEMBRANE PROTEIN"/>
    <property type="match status" value="1"/>
</dbReference>
<dbReference type="OrthoDB" id="9791874at2"/>
<feature type="transmembrane region" description="Helical" evidence="7">
    <location>
        <begin position="118"/>
        <end position="137"/>
    </location>
</feature>
<dbReference type="PANTHER" id="PTHR30506:SF3">
    <property type="entry name" value="UPF0126 INNER MEMBRANE PROTEIN YADS-RELATED"/>
    <property type="match status" value="1"/>
</dbReference>
<evidence type="ECO:0000256" key="2">
    <source>
        <dbReference type="ARBA" id="ARBA00008193"/>
    </source>
</evidence>
<evidence type="ECO:0000256" key="6">
    <source>
        <dbReference type="ARBA" id="ARBA00023136"/>
    </source>
</evidence>
<evidence type="ECO:0000256" key="4">
    <source>
        <dbReference type="ARBA" id="ARBA00022692"/>
    </source>
</evidence>
<evidence type="ECO:0000256" key="1">
    <source>
        <dbReference type="ARBA" id="ARBA00004651"/>
    </source>
</evidence>
<keyword evidence="4 7" id="KW-0812">Transmembrane</keyword>
<feature type="transmembrane region" description="Helical" evidence="7">
    <location>
        <begin position="173"/>
        <end position="192"/>
    </location>
</feature>
<comment type="caution">
    <text evidence="9">The sequence shown here is derived from an EMBL/GenBank/DDBJ whole genome shotgun (WGS) entry which is preliminary data.</text>
</comment>
<evidence type="ECO:0000256" key="7">
    <source>
        <dbReference type="SAM" id="Phobius"/>
    </source>
</evidence>
<feature type="transmembrane region" description="Helical" evidence="7">
    <location>
        <begin position="149"/>
        <end position="167"/>
    </location>
</feature>
<dbReference type="eggNOG" id="COG2860">
    <property type="taxonomic scope" value="Bacteria"/>
</dbReference>
<keyword evidence="6 7" id="KW-0472">Membrane</keyword>
<dbReference type="InterPro" id="IPR005115">
    <property type="entry name" value="Gly_transporter"/>
</dbReference>
<comment type="similarity">
    <text evidence="2">Belongs to the UPF0126 family.</text>
</comment>
<proteinExistence type="inferred from homology"/>
<feature type="transmembrane region" description="Helical" evidence="7">
    <location>
        <begin position="6"/>
        <end position="23"/>
    </location>
</feature>
<dbReference type="STRING" id="1048983.EL17_11470"/>